<feature type="region of interest" description="Disordered" evidence="1">
    <location>
        <begin position="571"/>
        <end position="594"/>
    </location>
</feature>
<gene>
    <name evidence="4" type="ORF">GCM10009733_017560</name>
</gene>
<feature type="signal peptide" evidence="2">
    <location>
        <begin position="1"/>
        <end position="23"/>
    </location>
</feature>
<accession>A0ABN2EXP9</accession>
<keyword evidence="5" id="KW-1185">Reference proteome</keyword>
<keyword evidence="2" id="KW-0732">Signal</keyword>
<evidence type="ECO:0000256" key="1">
    <source>
        <dbReference type="SAM" id="MobiDB-lite"/>
    </source>
</evidence>
<dbReference type="SUPFAM" id="SSF55486">
    <property type="entry name" value="Metalloproteases ('zincins'), catalytic domain"/>
    <property type="match status" value="1"/>
</dbReference>
<feature type="domain" description="DUF11" evidence="3">
    <location>
        <begin position="538"/>
        <end position="645"/>
    </location>
</feature>
<dbReference type="RefSeq" id="WP_346102964.1">
    <property type="nucleotide sequence ID" value="NZ_BAAAMU010000009.1"/>
</dbReference>
<name>A0ABN2EXP9_9ACTN</name>
<comment type="caution">
    <text evidence="4">The sequence shown here is derived from an EMBL/GenBank/DDBJ whole genome shotgun (WGS) entry which is preliminary data.</text>
</comment>
<dbReference type="Gene3D" id="3.40.390.10">
    <property type="entry name" value="Collagenase (Catalytic Domain)"/>
    <property type="match status" value="1"/>
</dbReference>
<dbReference type="InterPro" id="IPR051172">
    <property type="entry name" value="Chlamydia_OmcB"/>
</dbReference>
<dbReference type="Gene3D" id="2.60.40.10">
    <property type="entry name" value="Immunoglobulins"/>
    <property type="match status" value="1"/>
</dbReference>
<protein>
    <recommendedName>
        <fullName evidence="3">DUF11 domain-containing protein</fullName>
    </recommendedName>
</protein>
<dbReference type="Pfam" id="PF01345">
    <property type="entry name" value="DUF11"/>
    <property type="match status" value="1"/>
</dbReference>
<dbReference type="PANTHER" id="PTHR34819">
    <property type="entry name" value="LARGE CYSTEINE-RICH PERIPLASMIC PROTEIN OMCB"/>
    <property type="match status" value="1"/>
</dbReference>
<dbReference type="NCBIfam" id="TIGR01451">
    <property type="entry name" value="B_ant_repeat"/>
    <property type="match status" value="1"/>
</dbReference>
<dbReference type="PANTHER" id="PTHR34819:SF3">
    <property type="entry name" value="CELL SURFACE PROTEIN"/>
    <property type="match status" value="1"/>
</dbReference>
<evidence type="ECO:0000256" key="2">
    <source>
        <dbReference type="SAM" id="SignalP"/>
    </source>
</evidence>
<proteinExistence type="predicted"/>
<reference evidence="4 5" key="1">
    <citation type="journal article" date="2019" name="Int. J. Syst. Evol. Microbiol.">
        <title>The Global Catalogue of Microorganisms (GCM) 10K type strain sequencing project: providing services to taxonomists for standard genome sequencing and annotation.</title>
        <authorList>
            <consortium name="The Broad Institute Genomics Platform"/>
            <consortium name="The Broad Institute Genome Sequencing Center for Infectious Disease"/>
            <person name="Wu L."/>
            <person name="Ma J."/>
        </authorList>
    </citation>
    <scope>NUCLEOTIDE SEQUENCE [LARGE SCALE GENOMIC DNA]</scope>
    <source>
        <strain evidence="4 5">JCM 13929</strain>
    </source>
</reference>
<dbReference type="InterPro" id="IPR001434">
    <property type="entry name" value="OmcB-like_DUF11"/>
</dbReference>
<dbReference type="InterPro" id="IPR047589">
    <property type="entry name" value="DUF11_rpt"/>
</dbReference>
<dbReference type="EMBL" id="BAAAMU010000009">
    <property type="protein sequence ID" value="GAA1621487.1"/>
    <property type="molecule type" value="Genomic_DNA"/>
</dbReference>
<dbReference type="Proteomes" id="UP001500064">
    <property type="component" value="Unassembled WGS sequence"/>
</dbReference>
<sequence length="920" mass="97168">MRTLLALLLIAAAGLSGVPAAHAVHAAHAVAGSAGADCTFLDPTLAVVKEGEGPRIRITYLNSSDESAWFESRVEANFHYWRSTVFHRQLLAKETGLVQTEIDLPPAYGQGPGETTGLRVKITSSQTGDTTIGTCATMLRVRQAPDGDQDGLLDSWERDGIDYDGDGTVDLALNAAPYNADPDRKDIFVELDWMRCETRSCKRPRELSAAAIRQVVDAFAWRGITLHVLESEQIPETEGISFDAKAPGTWDDFDDIRTGSEAYPCDGAFGDVLDRISRNCENILGAKRLVFRYAVSAHGLAGEGTQSGQAEVGDDSRDRVNASTLAGIALPGGNDFAITLGLWDGKEINDREGLVSVEAGTFMHELGHTLGLQHGGVDSFNCKPNYLSVMNYTHQFAGADNPGRPLDYQEHERAHLEEDGGLDETSAAVPGAGNRTIVYGVGGKPKTTDGGLAVDWNGDGRNEQGATGDVNRIELKGDTESCPASPGQRLRAWNDWEHLNFDFRKSPMFPDGAHKGVLGKGSTEITEEAAEALNPHIDLTVAKTVDKEQATPGETLGYTVTVGNKGPATATRVSIDDTVPDGTRTSRSIADLPTGGSAGENFTYTVPCATPDGTVLTGTATVAGVNAAGYAESGTLADNTATASTTVRRPVLTLQADVTGDDPFAYAISYRNAGGGPSAGTTLTATLPTGLYYGPEQDSPPDVITRDPDGTTTLRWNLGAVAPGASGAVAFTARPSLLLEEGTTVNVPVLLSFGDGDDGDGGDGGDGGDCPYAPAQATAQTRVTLPAATRDPRPLAVWTLFPSLRTPEALARVQATDQRYDTSPADGELTQAEFAHAVGIPLLQPRALRAELLATYLNLATRRIHASTAIHTPQSVALRLETVGDAVRHAQATLAQPVGARHITATLLLTEINAGLAERW</sequence>
<feature type="chain" id="PRO_5047087093" description="DUF11 domain-containing protein" evidence="2">
    <location>
        <begin position="24"/>
        <end position="920"/>
    </location>
</feature>
<feature type="region of interest" description="Disordered" evidence="1">
    <location>
        <begin position="755"/>
        <end position="774"/>
    </location>
</feature>
<dbReference type="InterPro" id="IPR013783">
    <property type="entry name" value="Ig-like_fold"/>
</dbReference>
<evidence type="ECO:0000259" key="3">
    <source>
        <dbReference type="Pfam" id="PF01345"/>
    </source>
</evidence>
<evidence type="ECO:0000313" key="4">
    <source>
        <dbReference type="EMBL" id="GAA1621487.1"/>
    </source>
</evidence>
<evidence type="ECO:0000313" key="5">
    <source>
        <dbReference type="Proteomes" id="UP001500064"/>
    </source>
</evidence>
<dbReference type="InterPro" id="IPR024079">
    <property type="entry name" value="MetalloPept_cat_dom_sf"/>
</dbReference>
<organism evidence="4 5">
    <name type="scientific">Nonomuraea maheshkhaliensis</name>
    <dbReference type="NCBI Taxonomy" id="419590"/>
    <lineage>
        <taxon>Bacteria</taxon>
        <taxon>Bacillati</taxon>
        <taxon>Actinomycetota</taxon>
        <taxon>Actinomycetes</taxon>
        <taxon>Streptosporangiales</taxon>
        <taxon>Streptosporangiaceae</taxon>
        <taxon>Nonomuraea</taxon>
    </lineage>
</organism>